<feature type="transmembrane region" description="Helical" evidence="9">
    <location>
        <begin position="12"/>
        <end position="32"/>
    </location>
</feature>
<evidence type="ECO:0000256" key="7">
    <source>
        <dbReference type="ARBA" id="ARBA00023034"/>
    </source>
</evidence>
<evidence type="ECO:0000256" key="9">
    <source>
        <dbReference type="RuleBase" id="RU364016"/>
    </source>
</evidence>
<dbReference type="Pfam" id="PF05679">
    <property type="entry name" value="CHGN"/>
    <property type="match status" value="1"/>
</dbReference>
<dbReference type="GO" id="GO:0047238">
    <property type="term" value="F:glucuronosyl-N-acetylgalactosaminyl-proteoglycan 4-beta-N-acetylgalactosaminyltransferase activity"/>
    <property type="evidence" value="ECO:0007669"/>
    <property type="project" value="TreeGrafter"/>
</dbReference>
<comment type="caution">
    <text evidence="11">The sequence shown here is derived from an EMBL/GenBank/DDBJ whole genome shotgun (WGS) entry which is preliminary data.</text>
</comment>
<dbReference type="PANTHER" id="PTHR12369">
    <property type="entry name" value="CHONDROITIN SYNTHASE"/>
    <property type="match status" value="1"/>
</dbReference>
<proteinExistence type="inferred from homology"/>
<evidence type="ECO:0000313" key="12">
    <source>
        <dbReference type="Proteomes" id="UP000092124"/>
    </source>
</evidence>
<protein>
    <recommendedName>
        <fullName evidence="9">Hexosyltransferase</fullName>
        <ecNumber evidence="9">2.4.1.-</ecNumber>
    </recommendedName>
</protein>
<accession>A0A1A6GQA0</accession>
<keyword evidence="5 9" id="KW-0735">Signal-anchor</keyword>
<keyword evidence="7 9" id="KW-0333">Golgi apparatus</keyword>
<dbReference type="EC" id="2.4.1.-" evidence="9"/>
<keyword evidence="12" id="KW-1185">Reference proteome</keyword>
<keyword evidence="3 9" id="KW-0808">Transferase</keyword>
<dbReference type="GO" id="GO:0032580">
    <property type="term" value="C:Golgi cisterna membrane"/>
    <property type="evidence" value="ECO:0007669"/>
    <property type="project" value="UniProtKB-SubCell"/>
</dbReference>
<dbReference type="AlphaFoldDB" id="A0A1A6GQA0"/>
<organism evidence="11 12">
    <name type="scientific">Neotoma lepida</name>
    <name type="common">Desert woodrat</name>
    <dbReference type="NCBI Taxonomy" id="56216"/>
    <lineage>
        <taxon>Eukaryota</taxon>
        <taxon>Metazoa</taxon>
        <taxon>Chordata</taxon>
        <taxon>Craniata</taxon>
        <taxon>Vertebrata</taxon>
        <taxon>Euteleostomi</taxon>
        <taxon>Mammalia</taxon>
        <taxon>Eutheria</taxon>
        <taxon>Euarchontoglires</taxon>
        <taxon>Glires</taxon>
        <taxon>Rodentia</taxon>
        <taxon>Myomorpha</taxon>
        <taxon>Muroidea</taxon>
        <taxon>Cricetidae</taxon>
        <taxon>Neotominae</taxon>
        <taxon>Neotoma</taxon>
    </lineage>
</organism>
<evidence type="ECO:0000256" key="8">
    <source>
        <dbReference type="ARBA" id="ARBA00023136"/>
    </source>
</evidence>
<keyword evidence="8 9" id="KW-0472">Membrane</keyword>
<evidence type="ECO:0000256" key="6">
    <source>
        <dbReference type="ARBA" id="ARBA00022989"/>
    </source>
</evidence>
<evidence type="ECO:0000256" key="4">
    <source>
        <dbReference type="ARBA" id="ARBA00022692"/>
    </source>
</evidence>
<dbReference type="STRING" id="56216.A0A1A6GQA0"/>
<feature type="coiled-coil region" evidence="10">
    <location>
        <begin position="65"/>
        <end position="99"/>
    </location>
</feature>
<dbReference type="EMBL" id="LZPO01075914">
    <property type="protein sequence ID" value="OBS68483.1"/>
    <property type="molecule type" value="Genomic_DNA"/>
</dbReference>
<name>A0A1A6GQA0_NEOLE</name>
<dbReference type="InterPro" id="IPR008428">
    <property type="entry name" value="Chond_GalNAc"/>
</dbReference>
<comment type="subcellular location">
    <subcellularLocation>
        <location evidence="1 9">Golgi apparatus</location>
        <location evidence="1 9">Golgi stack membrane</location>
        <topology evidence="1 9">Single-pass type II membrane protein</topology>
    </subcellularLocation>
</comment>
<dbReference type="InterPro" id="IPR051227">
    <property type="entry name" value="CS_glycosyltransferase"/>
</dbReference>
<sequence>MSRRGPILHSRTQWLLLGLALFFSLVLFMYLLECAPQTDGNASLPGVVRENYGKEYYQALLQEQEEHYQTRATSLKRQIAQLKQELQEMSEKMRSLQEKKNVGANGIGYPGNREQTPSDLLEFLHSQIDRAEVSIGAKLPSEYGVIPFESYYRTERDKGTQYELFFKKADLMEYRHVTLFRPFGPLMKVKNEMIDITRSVINIIVPLAERTEAFSQFMQNFRDVCIHQDKRIHLTVVYFGKEGLSKVKSILESIARLVSHKHSKC</sequence>
<reference evidence="11 12" key="1">
    <citation type="submission" date="2016-06" db="EMBL/GenBank/DDBJ databases">
        <title>The Draft Genome Sequence and Annotation of the Desert Woodrat Neotoma lepida.</title>
        <authorList>
            <person name="Campbell M."/>
            <person name="Oakeson K.F."/>
            <person name="Yandell M."/>
            <person name="Halpert J.R."/>
            <person name="Dearing D."/>
        </authorList>
    </citation>
    <scope>NUCLEOTIDE SEQUENCE [LARGE SCALE GENOMIC DNA]</scope>
    <source>
        <strain evidence="11">417</strain>
        <tissue evidence="11">Liver</tissue>
    </source>
</reference>
<keyword evidence="4 9" id="KW-0812">Transmembrane</keyword>
<evidence type="ECO:0000256" key="1">
    <source>
        <dbReference type="ARBA" id="ARBA00004447"/>
    </source>
</evidence>
<comment type="similarity">
    <text evidence="2 9">Belongs to the chondroitin N-acetylgalactosaminyltransferase family.</text>
</comment>
<evidence type="ECO:0000256" key="10">
    <source>
        <dbReference type="SAM" id="Coils"/>
    </source>
</evidence>
<dbReference type="Proteomes" id="UP000092124">
    <property type="component" value="Unassembled WGS sequence"/>
</dbReference>
<dbReference type="OrthoDB" id="431432at2759"/>
<keyword evidence="6 9" id="KW-1133">Transmembrane helix</keyword>
<evidence type="ECO:0000256" key="3">
    <source>
        <dbReference type="ARBA" id="ARBA00022679"/>
    </source>
</evidence>
<dbReference type="PANTHER" id="PTHR12369:SF20">
    <property type="entry name" value="CHONDROITIN SULFATE N-ACETYLGALACTOSAMINYLTRANSFERASE 2"/>
    <property type="match status" value="1"/>
</dbReference>
<evidence type="ECO:0000313" key="11">
    <source>
        <dbReference type="EMBL" id="OBS68483.1"/>
    </source>
</evidence>
<evidence type="ECO:0000256" key="2">
    <source>
        <dbReference type="ARBA" id="ARBA00009239"/>
    </source>
</evidence>
<evidence type="ECO:0000256" key="5">
    <source>
        <dbReference type="ARBA" id="ARBA00022968"/>
    </source>
</evidence>
<dbReference type="GO" id="GO:0050650">
    <property type="term" value="P:chondroitin sulfate proteoglycan biosynthetic process"/>
    <property type="evidence" value="ECO:0007669"/>
    <property type="project" value="UniProtKB-ARBA"/>
</dbReference>
<keyword evidence="10" id="KW-0175">Coiled coil</keyword>
<gene>
    <name evidence="11" type="ORF">A6R68_02976</name>
</gene>